<organism evidence="1">
    <name type="scientific">uncultured virus</name>
    <dbReference type="NCBI Taxonomy" id="340016"/>
    <lineage>
        <taxon>Viruses</taxon>
        <taxon>environmental samples</taxon>
    </lineage>
</organism>
<accession>A0A218ML61</accession>
<dbReference type="EMBL" id="KY052811">
    <property type="protein sequence ID" value="ASF00020.1"/>
    <property type="molecule type" value="Genomic_DNA"/>
</dbReference>
<protein>
    <submittedName>
        <fullName evidence="1">Uncharacterized protein</fullName>
    </submittedName>
</protein>
<reference evidence="1" key="1">
    <citation type="submission" date="2016-10" db="EMBL/GenBank/DDBJ databases">
        <authorList>
            <person name="Varghese N."/>
        </authorList>
    </citation>
    <scope>NUCLEOTIDE SEQUENCE</scope>
</reference>
<reference evidence="1" key="2">
    <citation type="journal article" date="2017" name="Nat. Commun.">
        <title>Single-virus genomics reveals hidden cosmopolitan and abundant viruses.</title>
        <authorList>
            <person name="Martinez-Hernandez F."/>
            <person name="Fornas O."/>
            <person name="Lluesma Gomez M."/>
            <person name="Bolduc B."/>
            <person name="de la Cruz Pena M.J."/>
            <person name="Martinez J.M."/>
            <person name="Anton J."/>
            <person name="Gasol J.M."/>
            <person name="Rosselli R."/>
            <person name="Rodriguez-Valera F."/>
            <person name="Sullivan M.B."/>
            <person name="Acinas S.G."/>
            <person name="Martinez-Garcia M."/>
        </authorList>
    </citation>
    <scope>NUCLEOTIDE SEQUENCE</scope>
</reference>
<evidence type="ECO:0000313" key="1">
    <source>
        <dbReference type="EMBL" id="ASF00020.1"/>
    </source>
</evidence>
<sequence>MKKILLTERFQQLAGIKPLYEMDGNENREIKISLEDLNFETLKNSFPNNYQKEKFTRPQTGEPYYEDAISFPNLDDSMMSIGDSSALEDWKDKTSRRFGNITIILKPDGKNWFDKVFVADKEFNNAREKFMMGKMSAMKRDQELGRSID</sequence>
<proteinExistence type="predicted"/>
<name>A0A218ML61_9VIRU</name>